<organism evidence="2">
    <name type="scientific">uncultured Caudovirales phage</name>
    <dbReference type="NCBI Taxonomy" id="2100421"/>
    <lineage>
        <taxon>Viruses</taxon>
        <taxon>Duplodnaviria</taxon>
        <taxon>Heunggongvirae</taxon>
        <taxon>Uroviricota</taxon>
        <taxon>Caudoviricetes</taxon>
        <taxon>Peduoviridae</taxon>
        <taxon>Maltschvirus</taxon>
        <taxon>Maltschvirus maltsch</taxon>
    </lineage>
</organism>
<protein>
    <submittedName>
        <fullName evidence="2">Uncharacterized protein</fullName>
    </submittedName>
</protein>
<gene>
    <name evidence="2" type="ORF">UFOVP399_54</name>
</gene>
<sequence length="73" mass="7859">MGIQVDGKPLTAKWIAEWAFDLAGTIVVGMLVWGIFAPADEAKVADLGFPVLVTALASYGTLKALRNVKWIDK</sequence>
<keyword evidence="1" id="KW-1133">Transmembrane helix</keyword>
<proteinExistence type="predicted"/>
<evidence type="ECO:0000313" key="2">
    <source>
        <dbReference type="EMBL" id="CAB4140985.1"/>
    </source>
</evidence>
<name>A0A6J5M213_9CAUD</name>
<keyword evidence="1" id="KW-0812">Transmembrane</keyword>
<evidence type="ECO:0000256" key="1">
    <source>
        <dbReference type="SAM" id="Phobius"/>
    </source>
</evidence>
<accession>A0A6J5M213</accession>
<feature type="transmembrane region" description="Helical" evidence="1">
    <location>
        <begin position="18"/>
        <end position="36"/>
    </location>
</feature>
<reference evidence="2" key="1">
    <citation type="submission" date="2020-04" db="EMBL/GenBank/DDBJ databases">
        <authorList>
            <person name="Chiriac C."/>
            <person name="Salcher M."/>
            <person name="Ghai R."/>
            <person name="Kavagutti S V."/>
        </authorList>
    </citation>
    <scope>NUCLEOTIDE SEQUENCE</scope>
</reference>
<dbReference type="EMBL" id="LR796383">
    <property type="protein sequence ID" value="CAB4140985.1"/>
    <property type="molecule type" value="Genomic_DNA"/>
</dbReference>
<keyword evidence="1" id="KW-0472">Membrane</keyword>